<organism evidence="6 7">
    <name type="scientific">Bizionia arctica</name>
    <dbReference type="NCBI Taxonomy" id="1495645"/>
    <lineage>
        <taxon>Bacteria</taxon>
        <taxon>Pseudomonadati</taxon>
        <taxon>Bacteroidota</taxon>
        <taxon>Flavobacteriia</taxon>
        <taxon>Flavobacteriales</taxon>
        <taxon>Flavobacteriaceae</taxon>
        <taxon>Bizionia</taxon>
    </lineage>
</organism>
<dbReference type="InterPro" id="IPR013766">
    <property type="entry name" value="Thioredoxin_domain"/>
</dbReference>
<accession>A0A917LND0</accession>
<dbReference type="SUPFAM" id="SSF52833">
    <property type="entry name" value="Thioredoxin-like"/>
    <property type="match status" value="1"/>
</dbReference>
<dbReference type="InterPro" id="IPR050553">
    <property type="entry name" value="Thioredoxin_ResA/DsbE_sf"/>
</dbReference>
<reference evidence="6" key="2">
    <citation type="submission" date="2020-09" db="EMBL/GenBank/DDBJ databases">
        <authorList>
            <person name="Sun Q."/>
            <person name="Zhou Y."/>
        </authorList>
    </citation>
    <scope>NUCLEOTIDE SEQUENCE</scope>
    <source>
        <strain evidence="6">CGMCC 1.12751</strain>
    </source>
</reference>
<dbReference type="Gene3D" id="3.40.30.10">
    <property type="entry name" value="Glutaredoxin"/>
    <property type="match status" value="1"/>
</dbReference>
<comment type="subcellular location">
    <subcellularLocation>
        <location evidence="1">Cell envelope</location>
    </subcellularLocation>
</comment>
<evidence type="ECO:0000259" key="5">
    <source>
        <dbReference type="PROSITE" id="PS51352"/>
    </source>
</evidence>
<evidence type="ECO:0000313" key="6">
    <source>
        <dbReference type="EMBL" id="GGG47413.1"/>
    </source>
</evidence>
<keyword evidence="3" id="KW-1015">Disulfide bond</keyword>
<name>A0A917LND0_9FLAO</name>
<reference evidence="6" key="1">
    <citation type="journal article" date="2014" name="Int. J. Syst. Evol. Microbiol.">
        <title>Complete genome sequence of Corynebacterium casei LMG S-19264T (=DSM 44701T), isolated from a smear-ripened cheese.</title>
        <authorList>
            <consortium name="US DOE Joint Genome Institute (JGI-PGF)"/>
            <person name="Walter F."/>
            <person name="Albersmeier A."/>
            <person name="Kalinowski J."/>
            <person name="Ruckert C."/>
        </authorList>
    </citation>
    <scope>NUCLEOTIDE SEQUENCE</scope>
    <source>
        <strain evidence="6">CGMCC 1.12751</strain>
    </source>
</reference>
<dbReference type="InterPro" id="IPR013740">
    <property type="entry name" value="Redoxin"/>
</dbReference>
<evidence type="ECO:0000256" key="4">
    <source>
        <dbReference type="ARBA" id="ARBA00023284"/>
    </source>
</evidence>
<dbReference type="RefSeq" id="WP_188464098.1">
    <property type="nucleotide sequence ID" value="NZ_BMFQ01000002.1"/>
</dbReference>
<dbReference type="PANTHER" id="PTHR42852:SF6">
    <property type="entry name" value="THIOL:DISULFIDE INTERCHANGE PROTEIN DSBE"/>
    <property type="match status" value="1"/>
</dbReference>
<dbReference type="CDD" id="cd02966">
    <property type="entry name" value="TlpA_like_family"/>
    <property type="match status" value="1"/>
</dbReference>
<keyword evidence="2" id="KW-0201">Cytochrome c-type biogenesis</keyword>
<evidence type="ECO:0000313" key="7">
    <source>
        <dbReference type="Proteomes" id="UP000625976"/>
    </source>
</evidence>
<gene>
    <name evidence="6" type="ORF">GCM10010976_18540</name>
</gene>
<dbReference type="GO" id="GO:0017004">
    <property type="term" value="P:cytochrome complex assembly"/>
    <property type="evidence" value="ECO:0007669"/>
    <property type="project" value="UniProtKB-KW"/>
</dbReference>
<protein>
    <recommendedName>
        <fullName evidence="5">Thioredoxin domain-containing protein</fullName>
    </recommendedName>
</protein>
<proteinExistence type="predicted"/>
<dbReference type="InterPro" id="IPR036249">
    <property type="entry name" value="Thioredoxin-like_sf"/>
</dbReference>
<dbReference type="EMBL" id="BMFQ01000002">
    <property type="protein sequence ID" value="GGG47413.1"/>
    <property type="molecule type" value="Genomic_DNA"/>
</dbReference>
<evidence type="ECO:0000256" key="3">
    <source>
        <dbReference type="ARBA" id="ARBA00023157"/>
    </source>
</evidence>
<dbReference type="GO" id="GO:0030313">
    <property type="term" value="C:cell envelope"/>
    <property type="evidence" value="ECO:0007669"/>
    <property type="project" value="UniProtKB-SubCell"/>
</dbReference>
<evidence type="ECO:0000256" key="1">
    <source>
        <dbReference type="ARBA" id="ARBA00004196"/>
    </source>
</evidence>
<keyword evidence="7" id="KW-1185">Reference proteome</keyword>
<dbReference type="GO" id="GO:0016491">
    <property type="term" value="F:oxidoreductase activity"/>
    <property type="evidence" value="ECO:0007669"/>
    <property type="project" value="InterPro"/>
</dbReference>
<dbReference type="Proteomes" id="UP000625976">
    <property type="component" value="Unassembled WGS sequence"/>
</dbReference>
<keyword evidence="4" id="KW-0676">Redox-active center</keyword>
<feature type="domain" description="Thioredoxin" evidence="5">
    <location>
        <begin position="326"/>
        <end position="467"/>
    </location>
</feature>
<dbReference type="PROSITE" id="PS51352">
    <property type="entry name" value="THIOREDOXIN_2"/>
    <property type="match status" value="1"/>
</dbReference>
<evidence type="ECO:0000256" key="2">
    <source>
        <dbReference type="ARBA" id="ARBA00022748"/>
    </source>
</evidence>
<dbReference type="PANTHER" id="PTHR42852">
    <property type="entry name" value="THIOL:DISULFIDE INTERCHANGE PROTEIN DSBE"/>
    <property type="match status" value="1"/>
</dbReference>
<dbReference type="Pfam" id="PF08534">
    <property type="entry name" value="Redoxin"/>
    <property type="match status" value="1"/>
</dbReference>
<sequence>MSYNIFAILRNLLSIILVIVTLSCESNGKSSNLTISGIIENNNLDTIYIKTHPNYHVTGKSINNWNLQIDSDNSFKETLEIPRGFYDLSVGDITYPIYLNKGYDLHITINDSKIEFSGYGAKENTYSQQSKALAEKLASVNFYHHFANLKEDKFLKLTDSIKSLYDKLINEASFDDNEFKNFLELENLALRTSKYLTYSFTRKNVDENYEKSNSYPIFFKGIDLKNEDFIEVPLFMMNLYIYSGLMTNNKLDSINDIGLAHLKLVKTDTTFMKSEKIREQLMYVTAFFNIEHTNNLDVFYETYNTSTKDIYLKNIIEKKYYKLKDYDIGSKVSNFEFINKNNELVSLNDLKGNLVYIDIWASWCNPCINEIEYSNKLQQKLNNYDIKFVNICIQTDSLKWQNVIREKSFDGIQLFCQPEEFADFKKNYLIESLPRYIILDKAGNIIDFNAKKPSDITLEDDLLNLNN</sequence>
<dbReference type="AlphaFoldDB" id="A0A917LND0"/>
<comment type="caution">
    <text evidence="6">The sequence shown here is derived from an EMBL/GenBank/DDBJ whole genome shotgun (WGS) entry which is preliminary data.</text>
</comment>